<accession>A0A9N8JRV2</accession>
<keyword evidence="2" id="KW-1185">Reference proteome</keyword>
<reference evidence="1" key="1">
    <citation type="submission" date="2020-06" db="EMBL/GenBank/DDBJ databases">
        <authorList>
            <person name="Onetto C."/>
        </authorList>
    </citation>
    <scope>NUCLEOTIDE SEQUENCE</scope>
</reference>
<dbReference type="AlphaFoldDB" id="A0A9N8JRV2"/>
<comment type="caution">
    <text evidence="1">The sequence shown here is derived from an EMBL/GenBank/DDBJ whole genome shotgun (WGS) entry which is preliminary data.</text>
</comment>
<evidence type="ECO:0000313" key="1">
    <source>
        <dbReference type="EMBL" id="CAD0091888.1"/>
    </source>
</evidence>
<dbReference type="Proteomes" id="UP000716446">
    <property type="component" value="Unassembled WGS sequence"/>
</dbReference>
<protein>
    <submittedName>
        <fullName evidence="1">Uncharacterized protein</fullName>
    </submittedName>
</protein>
<proteinExistence type="predicted"/>
<name>A0A9N8JRV2_9PEZI</name>
<dbReference type="EMBL" id="CAIJEN010000013">
    <property type="protein sequence ID" value="CAD0091888.1"/>
    <property type="molecule type" value="Genomic_DNA"/>
</dbReference>
<gene>
    <name evidence="1" type="ORF">AWRI4619_LOCUS6920</name>
</gene>
<organism evidence="1 2">
    <name type="scientific">Aureobasidium vineae</name>
    <dbReference type="NCBI Taxonomy" id="2773715"/>
    <lineage>
        <taxon>Eukaryota</taxon>
        <taxon>Fungi</taxon>
        <taxon>Dikarya</taxon>
        <taxon>Ascomycota</taxon>
        <taxon>Pezizomycotina</taxon>
        <taxon>Dothideomycetes</taxon>
        <taxon>Dothideomycetidae</taxon>
        <taxon>Dothideales</taxon>
        <taxon>Saccotheciaceae</taxon>
        <taxon>Aureobasidium</taxon>
    </lineage>
</organism>
<evidence type="ECO:0000313" key="2">
    <source>
        <dbReference type="Proteomes" id="UP000716446"/>
    </source>
</evidence>
<sequence>MNDLVDIKRRVDVFRSRQDNKGIVVRLLCRPELPSDFITAMEHEVLTRTMGIDATVVYTDGDIYDALSRGVYQCPKLRSLTHRAQREALASRWRIFNLLQGVKRGVSLEETVEMLKKKVLCGKRQDSSLATLTPDDCM</sequence>